<proteinExistence type="predicted"/>
<reference evidence="2 3" key="1">
    <citation type="submission" date="2018-09" db="EMBL/GenBank/DDBJ databases">
        <authorList>
            <person name="Ulbrich M.C."/>
            <person name="Stoner T.H."/>
            <person name="Garlena R.A."/>
            <person name="Russell D.A."/>
            <person name="Pope W.H."/>
            <person name="Jacobs-Sera D."/>
            <person name="Hatfull G.F."/>
        </authorList>
    </citation>
    <scope>NUCLEOTIDE SEQUENCE [LARGE SCALE GENOMIC DNA]</scope>
</reference>
<protein>
    <submittedName>
        <fullName evidence="2">Uncharacterized protein</fullName>
    </submittedName>
</protein>
<dbReference type="GeneID" id="77931842"/>
<dbReference type="RefSeq" id="YP_010655968.1">
    <property type="nucleotide sequence ID" value="NC_070833.1"/>
</dbReference>
<feature type="compositionally biased region" description="Basic and acidic residues" evidence="1">
    <location>
        <begin position="1"/>
        <end position="11"/>
    </location>
</feature>
<feature type="compositionally biased region" description="Basic residues" evidence="1">
    <location>
        <begin position="49"/>
        <end position="62"/>
    </location>
</feature>
<accession>A0A3G3M3E8</accession>
<dbReference type="KEGG" id="vg:77931842"/>
<dbReference type="EMBL" id="MH910036">
    <property type="protein sequence ID" value="AYR00935.1"/>
    <property type="molecule type" value="Genomic_DNA"/>
</dbReference>
<evidence type="ECO:0000313" key="2">
    <source>
        <dbReference type="EMBL" id="AYR00935.1"/>
    </source>
</evidence>
<organism evidence="2 3">
    <name type="scientific">Arthrobacter phage Hestia</name>
    <dbReference type="NCBI Taxonomy" id="2419609"/>
    <lineage>
        <taxon>Viruses</taxon>
        <taxon>Duplodnaviria</taxon>
        <taxon>Heunggongvirae</taxon>
        <taxon>Uroviricota</taxon>
        <taxon>Caudoviricetes</taxon>
        <taxon>Hestiavirus</taxon>
        <taxon>Hestiavirus hestia</taxon>
    </lineage>
</organism>
<evidence type="ECO:0000256" key="1">
    <source>
        <dbReference type="SAM" id="MobiDB-lite"/>
    </source>
</evidence>
<dbReference type="Proteomes" id="UP000270301">
    <property type="component" value="Segment"/>
</dbReference>
<sequence length="162" mass="18504">MANWDLDHNPESRPLGCNGKYGGSGMQHHRANGTDICQDCRDSHNHYQRERRRGGLPRRRHAPCGTNAAVDRHRRRKEPLDFACKLAEAKHQADYRARIAKEAVGNVHAEGKLLADWIVTRRRRRCAHAGKHTLGHCDNCGVHRAPRRKAKEPPMPQRIEHA</sequence>
<feature type="region of interest" description="Disordered" evidence="1">
    <location>
        <begin position="1"/>
        <end position="20"/>
    </location>
</feature>
<evidence type="ECO:0000313" key="3">
    <source>
        <dbReference type="Proteomes" id="UP000270301"/>
    </source>
</evidence>
<name>A0A3G3M3E8_9CAUD</name>
<keyword evidence="3" id="KW-1185">Reference proteome</keyword>
<gene>
    <name evidence="2" type="primary">57</name>
    <name evidence="2" type="ORF">PBI_HESTIA_57</name>
</gene>
<feature type="region of interest" description="Disordered" evidence="1">
    <location>
        <begin position="48"/>
        <end position="67"/>
    </location>
</feature>